<comment type="caution">
    <text evidence="1">The sequence shown here is derived from an EMBL/GenBank/DDBJ whole genome shotgun (WGS) entry which is preliminary data.</text>
</comment>
<gene>
    <name evidence="1" type="ORF">EVAR_13944_1</name>
</gene>
<keyword evidence="2" id="KW-1185">Reference proteome</keyword>
<organism evidence="1 2">
    <name type="scientific">Eumeta variegata</name>
    <name type="common">Bagworm moth</name>
    <name type="synonym">Eumeta japonica</name>
    <dbReference type="NCBI Taxonomy" id="151549"/>
    <lineage>
        <taxon>Eukaryota</taxon>
        <taxon>Metazoa</taxon>
        <taxon>Ecdysozoa</taxon>
        <taxon>Arthropoda</taxon>
        <taxon>Hexapoda</taxon>
        <taxon>Insecta</taxon>
        <taxon>Pterygota</taxon>
        <taxon>Neoptera</taxon>
        <taxon>Endopterygota</taxon>
        <taxon>Lepidoptera</taxon>
        <taxon>Glossata</taxon>
        <taxon>Ditrysia</taxon>
        <taxon>Tineoidea</taxon>
        <taxon>Psychidae</taxon>
        <taxon>Oiketicinae</taxon>
        <taxon>Eumeta</taxon>
    </lineage>
</organism>
<protein>
    <submittedName>
        <fullName evidence="1">Uncharacterized protein</fullName>
    </submittedName>
</protein>
<proteinExistence type="predicted"/>
<dbReference type="AlphaFoldDB" id="A0A4C1U8C1"/>
<reference evidence="1 2" key="1">
    <citation type="journal article" date="2019" name="Commun. Biol.">
        <title>The bagworm genome reveals a unique fibroin gene that provides high tensile strength.</title>
        <authorList>
            <person name="Kono N."/>
            <person name="Nakamura H."/>
            <person name="Ohtoshi R."/>
            <person name="Tomita M."/>
            <person name="Numata K."/>
            <person name="Arakawa K."/>
        </authorList>
    </citation>
    <scope>NUCLEOTIDE SEQUENCE [LARGE SCALE GENOMIC DNA]</scope>
</reference>
<sequence>MTEASVGRVRGCFKINRQHLPKRSEREAQVKFCDCKFFSLCQIFGRIKKARMLNGLLEVFISAIGQRPTEEGDHFPPWGSASHYDDASAHSALKTGDVPDSAPGELMGCPPCNPDSLDSFVAQMYNIYPTIRECGWETICVTADCDDFKRISFLRGKRIREPPESRWSPPPIDAYDPRAVIGALPISLVEIAYLLERKEKSVELEGAVGHRNSLTRQKATAEAVISRLYSVKLSYRTGRADLFKFCSQDDHVTALPHQTFIIV</sequence>
<evidence type="ECO:0000313" key="1">
    <source>
        <dbReference type="EMBL" id="GBP22663.1"/>
    </source>
</evidence>
<evidence type="ECO:0000313" key="2">
    <source>
        <dbReference type="Proteomes" id="UP000299102"/>
    </source>
</evidence>
<dbReference type="Proteomes" id="UP000299102">
    <property type="component" value="Unassembled WGS sequence"/>
</dbReference>
<name>A0A4C1U8C1_EUMVA</name>
<accession>A0A4C1U8C1</accession>
<dbReference type="EMBL" id="BGZK01000142">
    <property type="protein sequence ID" value="GBP22663.1"/>
    <property type="molecule type" value="Genomic_DNA"/>
</dbReference>